<accession>A5DV04</accession>
<evidence type="ECO:0000256" key="7">
    <source>
        <dbReference type="ARBA" id="ARBA00023209"/>
    </source>
</evidence>
<dbReference type="FunCoup" id="A5DV04">
    <property type="interactions" value="547"/>
</dbReference>
<dbReference type="OMA" id="QCKYINA"/>
<evidence type="ECO:0000259" key="13">
    <source>
        <dbReference type="Pfam" id="PF01467"/>
    </source>
</evidence>
<feature type="domain" description="Cytidyltransferase-like" evidence="13">
    <location>
        <begin position="193"/>
        <end position="307"/>
    </location>
</feature>
<dbReference type="SUPFAM" id="SSF52374">
    <property type="entry name" value="Nucleotidylyl transferase"/>
    <property type="match status" value="2"/>
</dbReference>
<dbReference type="Pfam" id="PF01467">
    <property type="entry name" value="CTP_transf_like"/>
    <property type="match status" value="2"/>
</dbReference>
<evidence type="ECO:0000256" key="6">
    <source>
        <dbReference type="ARBA" id="ARBA00023098"/>
    </source>
</evidence>
<evidence type="ECO:0000256" key="8">
    <source>
        <dbReference type="ARBA" id="ARBA00023264"/>
    </source>
</evidence>
<dbReference type="Gene3D" id="3.40.50.620">
    <property type="entry name" value="HUPs"/>
    <property type="match status" value="2"/>
</dbReference>
<keyword evidence="6" id="KW-0443">Lipid metabolism</keyword>
<keyword evidence="15" id="KW-1185">Reference proteome</keyword>
<dbReference type="Proteomes" id="UP000001996">
    <property type="component" value="Unassembled WGS sequence"/>
</dbReference>
<dbReference type="GO" id="GO:0005737">
    <property type="term" value="C:cytoplasm"/>
    <property type="evidence" value="ECO:0007669"/>
    <property type="project" value="TreeGrafter"/>
</dbReference>
<dbReference type="InterPro" id="IPR004821">
    <property type="entry name" value="Cyt_trans-like"/>
</dbReference>
<dbReference type="AlphaFoldDB" id="A5DV04"/>
<dbReference type="GeneID" id="5234815"/>
<gene>
    <name evidence="14" type="ORF">LELG_01190</name>
</gene>
<evidence type="ECO:0000256" key="5">
    <source>
        <dbReference type="ARBA" id="ARBA00022695"/>
    </source>
</evidence>
<dbReference type="InParanoid" id="A5DV04"/>
<sequence>MLQARQLGKELYVGVHSDEEILANKGPPVMTLDERMTAVEACKWSTRAIASAPYVTDPKVMKEYGCEYVVHGDDITTDANGEDCYQVVKDLGLFVVVKRTPNISTTDLVGRMLLMLKTHHYRDLNKDWRKLLTEENVEKFTKYATDATGLQPGSVVYLNTPDELQTIVDAGPREEQKQEQEQEQGKDSKYVYIDGGFDLFHPGHIEALKQVRRRAEELDANVIVGIHDDLTVNKYKGLNYPIMNIFERSLCVLQCRYVDGIVLNAPYIPSPDFFARIGNVIKVYHGPTDIGEDIYQEVKDKYETIPHHKYDNINTELIVSRVLKNKAAFEERQKKKGWKSEIEKVLEANERNTKGKVGTATSANPDANANTNTETRA</sequence>
<keyword evidence="7" id="KW-0594">Phospholipid biosynthesis</keyword>
<dbReference type="eggNOG" id="KOG2803">
    <property type="taxonomic scope" value="Eukaryota"/>
</dbReference>
<evidence type="ECO:0000256" key="12">
    <source>
        <dbReference type="SAM" id="MobiDB-lite"/>
    </source>
</evidence>
<dbReference type="GO" id="GO:0004306">
    <property type="term" value="F:ethanolamine-phosphate cytidylyltransferase activity"/>
    <property type="evidence" value="ECO:0007669"/>
    <property type="project" value="UniProtKB-EC"/>
</dbReference>
<comment type="similarity">
    <text evidence="2">Belongs to the cytidylyltransferase family.</text>
</comment>
<evidence type="ECO:0000256" key="3">
    <source>
        <dbReference type="ARBA" id="ARBA00022516"/>
    </source>
</evidence>
<keyword evidence="4" id="KW-0808">Transferase</keyword>
<keyword evidence="8" id="KW-1208">Phospholipid metabolism</keyword>
<feature type="domain" description="Cytidyltransferase-like" evidence="13">
    <location>
        <begin position="3"/>
        <end position="109"/>
    </location>
</feature>
<dbReference type="PANTHER" id="PTHR45780:SF2">
    <property type="entry name" value="ETHANOLAMINE-PHOSPHATE CYTIDYLYLTRANSFERASE"/>
    <property type="match status" value="1"/>
</dbReference>
<evidence type="ECO:0000256" key="2">
    <source>
        <dbReference type="ARBA" id="ARBA00010101"/>
    </source>
</evidence>
<comment type="pathway">
    <text evidence="1">Lipid metabolism.</text>
</comment>
<dbReference type="NCBIfam" id="TIGR00125">
    <property type="entry name" value="cyt_tran_rel"/>
    <property type="match status" value="2"/>
</dbReference>
<feature type="region of interest" description="Disordered" evidence="12">
    <location>
        <begin position="349"/>
        <end position="377"/>
    </location>
</feature>
<dbReference type="GO" id="GO:0006646">
    <property type="term" value="P:phosphatidylethanolamine biosynthetic process"/>
    <property type="evidence" value="ECO:0007669"/>
    <property type="project" value="UniProtKB-UniPathway"/>
</dbReference>
<dbReference type="InterPro" id="IPR014729">
    <property type="entry name" value="Rossmann-like_a/b/a_fold"/>
</dbReference>
<keyword evidence="5" id="KW-0548">Nucleotidyltransferase</keyword>
<protein>
    <recommendedName>
        <fullName evidence="10">ethanolamine-phosphate cytidylyltransferase</fullName>
        <ecNumber evidence="10">2.7.7.14</ecNumber>
    </recommendedName>
    <alternativeName>
        <fullName evidence="11">CTP:phosphoethanolamine cytidylyltransferase</fullName>
    </alternativeName>
</protein>
<organism evidence="14 15">
    <name type="scientific">Lodderomyces elongisporus (strain ATCC 11503 / CBS 2605 / JCM 1781 / NBRC 1676 / NRRL YB-4239)</name>
    <name type="common">Yeast</name>
    <name type="synonym">Saccharomyces elongisporus</name>
    <dbReference type="NCBI Taxonomy" id="379508"/>
    <lineage>
        <taxon>Eukaryota</taxon>
        <taxon>Fungi</taxon>
        <taxon>Dikarya</taxon>
        <taxon>Ascomycota</taxon>
        <taxon>Saccharomycotina</taxon>
        <taxon>Pichiomycetes</taxon>
        <taxon>Debaryomycetaceae</taxon>
        <taxon>Candida/Lodderomyces clade</taxon>
        <taxon>Lodderomyces</taxon>
    </lineage>
</organism>
<dbReference type="HOGENOM" id="CLU_031246_0_0_1"/>
<evidence type="ECO:0000313" key="14">
    <source>
        <dbReference type="EMBL" id="EDK43012.1"/>
    </source>
</evidence>
<keyword evidence="3" id="KW-0444">Lipid biosynthesis</keyword>
<dbReference type="VEuPathDB" id="FungiDB:LELG_01190"/>
<feature type="compositionally biased region" description="Polar residues" evidence="12">
    <location>
        <begin position="359"/>
        <end position="377"/>
    </location>
</feature>
<evidence type="ECO:0000256" key="10">
    <source>
        <dbReference type="ARBA" id="ARBA00024221"/>
    </source>
</evidence>
<proteinExistence type="inferred from homology"/>
<dbReference type="EMBL" id="CH981524">
    <property type="protein sequence ID" value="EDK43012.1"/>
    <property type="molecule type" value="Genomic_DNA"/>
</dbReference>
<dbReference type="KEGG" id="lel:PVL30_001159"/>
<evidence type="ECO:0000256" key="4">
    <source>
        <dbReference type="ARBA" id="ARBA00022679"/>
    </source>
</evidence>
<dbReference type="InterPro" id="IPR044608">
    <property type="entry name" value="Ect1/PCYT2"/>
</dbReference>
<dbReference type="STRING" id="379508.A5DV04"/>
<evidence type="ECO:0000256" key="1">
    <source>
        <dbReference type="ARBA" id="ARBA00005189"/>
    </source>
</evidence>
<dbReference type="EC" id="2.7.7.14" evidence="10"/>
<dbReference type="OrthoDB" id="40021at2759"/>
<dbReference type="PANTHER" id="PTHR45780">
    <property type="entry name" value="ETHANOLAMINE-PHOSPHATE CYTIDYLYLTRANSFERASE"/>
    <property type="match status" value="1"/>
</dbReference>
<evidence type="ECO:0000256" key="9">
    <source>
        <dbReference type="ARBA" id="ARBA00024191"/>
    </source>
</evidence>
<comment type="pathway">
    <text evidence="9">Phospholipid metabolism; phosphatidylethanolamine biosynthesis; phosphatidylethanolamine from ethanolamine: step 2/3.</text>
</comment>
<evidence type="ECO:0000313" key="15">
    <source>
        <dbReference type="Proteomes" id="UP000001996"/>
    </source>
</evidence>
<evidence type="ECO:0000256" key="11">
    <source>
        <dbReference type="ARBA" id="ARBA00031473"/>
    </source>
</evidence>
<name>A5DV04_LODEL</name>
<dbReference type="UniPathway" id="UPA00558">
    <property type="reaction ID" value="UER00742"/>
</dbReference>
<reference evidence="14 15" key="1">
    <citation type="journal article" date="2009" name="Nature">
        <title>Evolution of pathogenicity and sexual reproduction in eight Candida genomes.</title>
        <authorList>
            <person name="Butler G."/>
            <person name="Rasmussen M.D."/>
            <person name="Lin M.F."/>
            <person name="Santos M.A."/>
            <person name="Sakthikumar S."/>
            <person name="Munro C.A."/>
            <person name="Rheinbay E."/>
            <person name="Grabherr M."/>
            <person name="Forche A."/>
            <person name="Reedy J.L."/>
            <person name="Agrafioti I."/>
            <person name="Arnaud M.B."/>
            <person name="Bates S."/>
            <person name="Brown A.J."/>
            <person name="Brunke S."/>
            <person name="Costanzo M.C."/>
            <person name="Fitzpatrick D.A."/>
            <person name="de Groot P.W."/>
            <person name="Harris D."/>
            <person name="Hoyer L.L."/>
            <person name="Hube B."/>
            <person name="Klis F.M."/>
            <person name="Kodira C."/>
            <person name="Lennard N."/>
            <person name="Logue M.E."/>
            <person name="Martin R."/>
            <person name="Neiman A.M."/>
            <person name="Nikolaou E."/>
            <person name="Quail M.A."/>
            <person name="Quinn J."/>
            <person name="Santos M.C."/>
            <person name="Schmitzberger F.F."/>
            <person name="Sherlock G."/>
            <person name="Shah P."/>
            <person name="Silverstein K.A."/>
            <person name="Skrzypek M.S."/>
            <person name="Soll D."/>
            <person name="Staggs R."/>
            <person name="Stansfield I."/>
            <person name="Stumpf M.P."/>
            <person name="Sudbery P.E."/>
            <person name="Srikantha T."/>
            <person name="Zeng Q."/>
            <person name="Berman J."/>
            <person name="Berriman M."/>
            <person name="Heitman J."/>
            <person name="Gow N.A."/>
            <person name="Lorenz M.C."/>
            <person name="Birren B.W."/>
            <person name="Kellis M."/>
            <person name="Cuomo C.A."/>
        </authorList>
    </citation>
    <scope>NUCLEOTIDE SEQUENCE [LARGE SCALE GENOMIC DNA]</scope>
    <source>
        <strain evidence="15">ATCC 11503 / BCRC 21390 / CBS 2605 / JCM 1781 / NBRC 1676 / NRRL YB-4239</strain>
    </source>
</reference>